<dbReference type="AlphaFoldDB" id="A0A7G7BGT8"/>
<proteinExistence type="predicted"/>
<dbReference type="Proteomes" id="UP000515307">
    <property type="component" value="Chromosome"/>
</dbReference>
<evidence type="ECO:0000313" key="2">
    <source>
        <dbReference type="EMBL" id="QNE74553.1"/>
    </source>
</evidence>
<keyword evidence="3" id="KW-1185">Reference proteome</keyword>
<name>A0A7G7BGT8_9ACTN</name>
<reference evidence="3" key="1">
    <citation type="submission" date="2019-10" db="EMBL/GenBank/DDBJ databases">
        <title>Antimicrobial potential of Antarctic Bacteria.</title>
        <authorList>
            <person name="Benaud N."/>
            <person name="Edwards R.J."/>
            <person name="Ferrari B.C."/>
        </authorList>
    </citation>
    <scope>NUCLEOTIDE SEQUENCE [LARGE SCALE GENOMIC DNA]</scope>
    <source>
        <strain evidence="3">NBSH44</strain>
    </source>
</reference>
<evidence type="ECO:0000313" key="3">
    <source>
        <dbReference type="Proteomes" id="UP000515307"/>
    </source>
</evidence>
<accession>A0A7G7BGT8</accession>
<evidence type="ECO:0000256" key="1">
    <source>
        <dbReference type="SAM" id="MobiDB-lite"/>
    </source>
</evidence>
<gene>
    <name evidence="2" type="ORF">F0344_07960</name>
</gene>
<dbReference type="EMBL" id="CP045702">
    <property type="protein sequence ID" value="QNE74553.1"/>
    <property type="molecule type" value="Genomic_DNA"/>
</dbReference>
<protein>
    <submittedName>
        <fullName evidence="2">Uncharacterized protein</fullName>
    </submittedName>
</protein>
<feature type="region of interest" description="Disordered" evidence="1">
    <location>
        <begin position="106"/>
        <end position="129"/>
    </location>
</feature>
<sequence length="129" mass="13830">MTDLSSYPVRLAEDITGLLRTLDDHLAQASPQIAAQILGKILDPDNGVLTGVTELMETGSRFARDNVHRGALPPEVWLAMGRAANELHDVGTDLSDHTDALRQFAKPPAPASTAPPKPVASAMVVRRSR</sequence>
<organism evidence="2 3">
    <name type="scientific">Streptomyces finlayi</name>
    <dbReference type="NCBI Taxonomy" id="67296"/>
    <lineage>
        <taxon>Bacteria</taxon>
        <taxon>Bacillati</taxon>
        <taxon>Actinomycetota</taxon>
        <taxon>Actinomycetes</taxon>
        <taxon>Kitasatosporales</taxon>
        <taxon>Streptomycetaceae</taxon>
        <taxon>Streptomyces</taxon>
    </lineage>
</organism>
<dbReference type="RefSeq" id="WP_185298109.1">
    <property type="nucleotide sequence ID" value="NZ_CP045702.1"/>
</dbReference>
<feature type="compositionally biased region" description="Pro residues" evidence="1">
    <location>
        <begin position="107"/>
        <end position="118"/>
    </location>
</feature>
<dbReference type="KEGG" id="sfiy:F0344_07960"/>